<sequence>MRTTRPSVLFVMPQLNAGGAERSLINLFNELPTDCADMSLLLLNKTGSLLSQIPEYVNLIDTPSEIREMYGEKKSLQMRLWWMYANAVSKIHTKDDEARRQYRWKKFYSSKIGMLRQKFDTAVAYISGESLYYLVEKVYARRKVAWIHNDYESAGYHKGFDEPYLERVDDIVTISDKCANALRRQFPGLKNKIKVLPNISSLSAINKQSLEFYPQEYSSQGCNLLSIGRLNPQKGFDFAVDAAKILKDKGLDFHWYIVGPGNSKEINGLNRMIKRNGLERNVSLLGIRDNPYPYIRNCDIFVQPSRFEGKSVVLDEAKLLCRPILVTNYQTANEQITDQKNGVICDMTPQSIAESIMKMLYSPELLKQIRHNLQESRDRWSTNIEDYVDILTNVG</sequence>
<evidence type="ECO:0000256" key="1">
    <source>
        <dbReference type="ARBA" id="ARBA00022679"/>
    </source>
</evidence>
<dbReference type="GO" id="GO:0016757">
    <property type="term" value="F:glycosyltransferase activity"/>
    <property type="evidence" value="ECO:0007669"/>
    <property type="project" value="InterPro"/>
</dbReference>
<dbReference type="Pfam" id="PF00534">
    <property type="entry name" value="Glycos_transf_1"/>
    <property type="match status" value="1"/>
</dbReference>
<evidence type="ECO:0000313" key="4">
    <source>
        <dbReference type="Proteomes" id="UP000232928"/>
    </source>
</evidence>
<dbReference type="InterPro" id="IPR001296">
    <property type="entry name" value="Glyco_trans_1"/>
</dbReference>
<keyword evidence="1 3" id="KW-0808">Transferase</keyword>
<dbReference type="Gene3D" id="3.40.50.2000">
    <property type="entry name" value="Glycogen Phosphorylase B"/>
    <property type="match status" value="2"/>
</dbReference>
<name>A0A2N0TF28_BIFLN</name>
<accession>A0A2N0TF28</accession>
<evidence type="ECO:0000259" key="2">
    <source>
        <dbReference type="Pfam" id="PF00534"/>
    </source>
</evidence>
<proteinExistence type="predicted"/>
<evidence type="ECO:0000313" key="3">
    <source>
        <dbReference type="EMBL" id="PKD13312.1"/>
    </source>
</evidence>
<gene>
    <name evidence="3" type="ORF">APC1461_1997</name>
</gene>
<dbReference type="PANTHER" id="PTHR12526">
    <property type="entry name" value="GLYCOSYLTRANSFERASE"/>
    <property type="match status" value="1"/>
</dbReference>
<dbReference type="AlphaFoldDB" id="A0A2N0TF28"/>
<feature type="domain" description="Glycosyl transferase family 1" evidence="2">
    <location>
        <begin position="224"/>
        <end position="372"/>
    </location>
</feature>
<organism evidence="3 4">
    <name type="scientific">Bifidobacterium longum</name>
    <dbReference type="NCBI Taxonomy" id="216816"/>
    <lineage>
        <taxon>Bacteria</taxon>
        <taxon>Bacillati</taxon>
        <taxon>Actinomycetota</taxon>
        <taxon>Actinomycetes</taxon>
        <taxon>Bifidobacteriales</taxon>
        <taxon>Bifidobacteriaceae</taxon>
        <taxon>Bifidobacterium</taxon>
    </lineage>
</organism>
<protein>
    <submittedName>
        <fullName evidence="3">Glycosyl transferase group 1</fullName>
    </submittedName>
</protein>
<dbReference type="SUPFAM" id="SSF53756">
    <property type="entry name" value="UDP-Glycosyltransferase/glycogen phosphorylase"/>
    <property type="match status" value="1"/>
</dbReference>
<comment type="caution">
    <text evidence="3">The sequence shown here is derived from an EMBL/GenBank/DDBJ whole genome shotgun (WGS) entry which is preliminary data.</text>
</comment>
<reference evidence="3 4" key="1">
    <citation type="submission" date="2017-12" db="EMBL/GenBank/DDBJ databases">
        <title>Bifidobacterium longum APC/DPC strains.</title>
        <authorList>
            <person name="Arboleya S."/>
        </authorList>
    </citation>
    <scope>NUCLEOTIDE SEQUENCE [LARGE SCALE GENOMIC DNA]</scope>
    <source>
        <strain evidence="3 4">APC1461</strain>
    </source>
</reference>
<dbReference type="CDD" id="cd03811">
    <property type="entry name" value="GT4_GT28_WabH-like"/>
    <property type="match status" value="1"/>
</dbReference>
<dbReference type="EMBL" id="PJEG01000030">
    <property type="protein sequence ID" value="PKD13312.1"/>
    <property type="molecule type" value="Genomic_DNA"/>
</dbReference>
<dbReference type="Proteomes" id="UP000232928">
    <property type="component" value="Unassembled WGS sequence"/>
</dbReference>